<dbReference type="EMBL" id="DTGT01000095">
    <property type="protein sequence ID" value="HGH60242.1"/>
    <property type="molecule type" value="Genomic_DNA"/>
</dbReference>
<name>A0A7C4AR12_9BACT</name>
<dbReference type="AlphaFoldDB" id="A0A7C4AR12"/>
<comment type="caution">
    <text evidence="2">The sequence shown here is derived from an EMBL/GenBank/DDBJ whole genome shotgun (WGS) entry which is preliminary data.</text>
</comment>
<accession>A0A7C4AR12</accession>
<reference evidence="2" key="1">
    <citation type="journal article" date="2020" name="mSystems">
        <title>Genome- and Community-Level Interaction Insights into Carbon Utilization and Element Cycling Functions of Hydrothermarchaeota in Hydrothermal Sediment.</title>
        <authorList>
            <person name="Zhou Z."/>
            <person name="Liu Y."/>
            <person name="Xu W."/>
            <person name="Pan J."/>
            <person name="Luo Z.H."/>
            <person name="Li M."/>
        </authorList>
    </citation>
    <scope>NUCLEOTIDE SEQUENCE [LARGE SCALE GENOMIC DNA]</scope>
    <source>
        <strain evidence="2">SpSt-769</strain>
    </source>
</reference>
<evidence type="ECO:0000313" key="2">
    <source>
        <dbReference type="EMBL" id="HGH60242.1"/>
    </source>
</evidence>
<feature type="region of interest" description="Disordered" evidence="1">
    <location>
        <begin position="18"/>
        <end position="74"/>
    </location>
</feature>
<protein>
    <submittedName>
        <fullName evidence="2">Uncharacterized protein</fullName>
    </submittedName>
</protein>
<organism evidence="2">
    <name type="scientific">Desulfomonile tiedjei</name>
    <dbReference type="NCBI Taxonomy" id="2358"/>
    <lineage>
        <taxon>Bacteria</taxon>
        <taxon>Pseudomonadati</taxon>
        <taxon>Thermodesulfobacteriota</taxon>
        <taxon>Desulfomonilia</taxon>
        <taxon>Desulfomonilales</taxon>
        <taxon>Desulfomonilaceae</taxon>
        <taxon>Desulfomonile</taxon>
    </lineage>
</organism>
<evidence type="ECO:0000256" key="1">
    <source>
        <dbReference type="SAM" id="MobiDB-lite"/>
    </source>
</evidence>
<feature type="compositionally biased region" description="Low complexity" evidence="1">
    <location>
        <begin position="18"/>
        <end position="38"/>
    </location>
</feature>
<gene>
    <name evidence="2" type="ORF">ENV54_02960</name>
</gene>
<sequence>MYGNMQANYGAYGMQPPQQYIMPPQQQPAPFQQTVAPTGNPERQGDYGAQPVRAHENPPAQRRPAPAHETRSAINANAPKYAAPVVQHTAADQTKAVGLGKLLGVAIGGRQPSATRGKLPFGSLW</sequence>
<proteinExistence type="predicted"/>